<evidence type="ECO:0000313" key="1">
    <source>
        <dbReference type="EMBL" id="NIH58540.1"/>
    </source>
</evidence>
<sequence length="90" mass="10238">MTPIRTILVRRCWNRRLRRRSMRCRMSSIRTMTSMTRDIRCCQGWGWPRPGGFPDPGARASAQGGTALRVGARCSSAGLWSVSGRRSLRR</sequence>
<reference evidence="1 2" key="1">
    <citation type="submission" date="2020-02" db="EMBL/GenBank/DDBJ databases">
        <title>Sequencing the genomes of 1000 actinobacteria strains.</title>
        <authorList>
            <person name="Klenk H.-P."/>
        </authorList>
    </citation>
    <scope>NUCLEOTIDE SEQUENCE [LARGE SCALE GENOMIC DNA]</scope>
    <source>
        <strain evidence="1 2">DSM 19609</strain>
    </source>
</reference>
<accession>A0ABX0SKN5</accession>
<keyword evidence="2" id="KW-1185">Reference proteome</keyword>
<proteinExistence type="predicted"/>
<evidence type="ECO:0000313" key="2">
    <source>
        <dbReference type="Proteomes" id="UP000749311"/>
    </source>
</evidence>
<protein>
    <submittedName>
        <fullName evidence="1">Uncharacterized protein</fullName>
    </submittedName>
</protein>
<gene>
    <name evidence="1" type="ORF">FB473_003237</name>
</gene>
<dbReference type="EMBL" id="JAAMOZ010000004">
    <property type="protein sequence ID" value="NIH58540.1"/>
    <property type="molecule type" value="Genomic_DNA"/>
</dbReference>
<dbReference type="Proteomes" id="UP000749311">
    <property type="component" value="Unassembled WGS sequence"/>
</dbReference>
<organism evidence="1 2">
    <name type="scientific">Brooklawnia cerclae</name>
    <dbReference type="NCBI Taxonomy" id="349934"/>
    <lineage>
        <taxon>Bacteria</taxon>
        <taxon>Bacillati</taxon>
        <taxon>Actinomycetota</taxon>
        <taxon>Actinomycetes</taxon>
        <taxon>Propionibacteriales</taxon>
        <taxon>Propionibacteriaceae</taxon>
        <taxon>Brooklawnia</taxon>
    </lineage>
</organism>
<name>A0ABX0SKN5_9ACTN</name>
<comment type="caution">
    <text evidence="1">The sequence shown here is derived from an EMBL/GenBank/DDBJ whole genome shotgun (WGS) entry which is preliminary data.</text>
</comment>